<evidence type="ECO:0000259" key="2">
    <source>
        <dbReference type="Pfam" id="PF00248"/>
    </source>
</evidence>
<protein>
    <submittedName>
        <fullName evidence="3">Aryl-alcohol dehydrogenase-like predicted oxidoreductase</fullName>
    </submittedName>
</protein>
<gene>
    <name evidence="3" type="ORF">EV192_102184</name>
</gene>
<dbReference type="EMBL" id="SLWS01000002">
    <property type="protein sequence ID" value="TCO62047.1"/>
    <property type="molecule type" value="Genomic_DNA"/>
</dbReference>
<organism evidence="3 4">
    <name type="scientific">Actinocrispum wychmicini</name>
    <dbReference type="NCBI Taxonomy" id="1213861"/>
    <lineage>
        <taxon>Bacteria</taxon>
        <taxon>Bacillati</taxon>
        <taxon>Actinomycetota</taxon>
        <taxon>Actinomycetes</taxon>
        <taxon>Pseudonocardiales</taxon>
        <taxon>Pseudonocardiaceae</taxon>
        <taxon>Actinocrispum</taxon>
    </lineage>
</organism>
<dbReference type="AlphaFoldDB" id="A0A4R2JSH2"/>
<accession>A0A4R2JSH2</accession>
<dbReference type="InterPro" id="IPR050791">
    <property type="entry name" value="Aldo-Keto_reductase"/>
</dbReference>
<dbReference type="PANTHER" id="PTHR43625:SF40">
    <property type="entry name" value="ALDO-KETO REDUCTASE YAKC [NADP(+)]"/>
    <property type="match status" value="1"/>
</dbReference>
<evidence type="ECO:0000313" key="3">
    <source>
        <dbReference type="EMBL" id="TCO62047.1"/>
    </source>
</evidence>
<evidence type="ECO:0000313" key="4">
    <source>
        <dbReference type="Proteomes" id="UP000295680"/>
    </source>
</evidence>
<dbReference type="InterPro" id="IPR036812">
    <property type="entry name" value="NAD(P)_OxRdtase_dom_sf"/>
</dbReference>
<dbReference type="GO" id="GO:0016491">
    <property type="term" value="F:oxidoreductase activity"/>
    <property type="evidence" value="ECO:0007669"/>
    <property type="project" value="UniProtKB-KW"/>
</dbReference>
<comment type="caution">
    <text evidence="3">The sequence shown here is derived from an EMBL/GenBank/DDBJ whole genome shotgun (WGS) entry which is preliminary data.</text>
</comment>
<dbReference type="RefSeq" id="WP_132113532.1">
    <property type="nucleotide sequence ID" value="NZ_SLWS01000002.1"/>
</dbReference>
<proteinExistence type="predicted"/>
<name>A0A4R2JSH2_9PSEU</name>
<dbReference type="PANTHER" id="PTHR43625">
    <property type="entry name" value="AFLATOXIN B1 ALDEHYDE REDUCTASE"/>
    <property type="match status" value="1"/>
</dbReference>
<keyword evidence="4" id="KW-1185">Reference proteome</keyword>
<evidence type="ECO:0000256" key="1">
    <source>
        <dbReference type="ARBA" id="ARBA00023002"/>
    </source>
</evidence>
<dbReference type="GO" id="GO:0005737">
    <property type="term" value="C:cytoplasm"/>
    <property type="evidence" value="ECO:0007669"/>
    <property type="project" value="TreeGrafter"/>
</dbReference>
<dbReference type="Pfam" id="PF00248">
    <property type="entry name" value="Aldo_ket_red"/>
    <property type="match status" value="1"/>
</dbReference>
<dbReference type="SUPFAM" id="SSF51430">
    <property type="entry name" value="NAD(P)-linked oxidoreductase"/>
    <property type="match status" value="1"/>
</dbReference>
<feature type="domain" description="NADP-dependent oxidoreductase" evidence="2">
    <location>
        <begin position="14"/>
        <end position="307"/>
    </location>
</feature>
<dbReference type="Gene3D" id="3.20.20.100">
    <property type="entry name" value="NADP-dependent oxidoreductase domain"/>
    <property type="match status" value="1"/>
</dbReference>
<reference evidence="3 4" key="1">
    <citation type="submission" date="2019-03" db="EMBL/GenBank/DDBJ databases">
        <title>Genomic Encyclopedia of Type Strains, Phase IV (KMG-IV): sequencing the most valuable type-strain genomes for metagenomic binning, comparative biology and taxonomic classification.</title>
        <authorList>
            <person name="Goeker M."/>
        </authorList>
    </citation>
    <scope>NUCLEOTIDE SEQUENCE [LARGE SCALE GENOMIC DNA]</scope>
    <source>
        <strain evidence="3 4">DSM 45934</strain>
    </source>
</reference>
<keyword evidence="1" id="KW-0560">Oxidoreductase</keyword>
<sequence>MQKRLLGQGLTVSAIGFGTLALTGGYGAADELESADTIHAALDAGVTMIDTAGFYADGAVEQLVGKSVAGRRDQVVLATRGGVRAASTGGPPTIVDASPAALRTACDDSLRRLGTDRIDLYYLARVDPKVPVEDSTGALAELVAAGKVRHIGLSEAPPEDLRRASAVHPIAALESEYSLWERHIETAVLPTARELGVPLVAHTPLGKGMLAGAVTGHASLGRGDHRRNHPRFQAGNLTYNRGLVDEAAAIAADLDITVAQLALAWLLGRGTDILPIPGTRRRAHLAANVRACEITLDPVHTARLDEIFAPGRAAGDRHRAS</sequence>
<dbReference type="OrthoDB" id="9768793at2"/>
<dbReference type="Proteomes" id="UP000295680">
    <property type="component" value="Unassembled WGS sequence"/>
</dbReference>
<dbReference type="InterPro" id="IPR023210">
    <property type="entry name" value="NADP_OxRdtase_dom"/>
</dbReference>